<accession>A0A1C7Z2D3</accession>
<dbReference type="Proteomes" id="UP000093104">
    <property type="component" value="Unassembled WGS sequence"/>
</dbReference>
<dbReference type="OrthoDB" id="769707at2"/>
<dbReference type="AlphaFoldDB" id="A0A1C7Z2D3"/>
<evidence type="ECO:0000313" key="1">
    <source>
        <dbReference type="EMBL" id="OCR24172.1"/>
    </source>
</evidence>
<reference evidence="1 2" key="1">
    <citation type="submission" date="2015-07" db="EMBL/GenBank/DDBJ databases">
        <title>Draft genome sequence of a diazotrophic, plant growth-promoting rhizobacterium of the Pseudomonas syringae complex.</title>
        <authorList>
            <person name="Patten C.L."/>
            <person name="Jeong H."/>
        </authorList>
    </citation>
    <scope>NUCLEOTIDE SEQUENCE [LARGE SCALE GENOMIC DNA]</scope>
    <source>
        <strain evidence="1 2">GR12-2</strain>
    </source>
</reference>
<protein>
    <submittedName>
        <fullName evidence="1">Uncharacterized protein</fullName>
    </submittedName>
</protein>
<evidence type="ECO:0000313" key="2">
    <source>
        <dbReference type="Proteomes" id="UP000093104"/>
    </source>
</evidence>
<gene>
    <name evidence="1" type="ORF">AFK24_15560</name>
</gene>
<dbReference type="RefSeq" id="WP_065834048.1">
    <property type="nucleotide sequence ID" value="NZ_LGSI01000049.1"/>
</dbReference>
<dbReference type="EMBL" id="LGSI01000049">
    <property type="protein sequence ID" value="OCR24172.1"/>
    <property type="molecule type" value="Genomic_DNA"/>
</dbReference>
<name>A0A1C7Z2D3_PSESX</name>
<organism evidence="1 2">
    <name type="scientific">Pseudomonas syringae</name>
    <dbReference type="NCBI Taxonomy" id="317"/>
    <lineage>
        <taxon>Bacteria</taxon>
        <taxon>Pseudomonadati</taxon>
        <taxon>Pseudomonadota</taxon>
        <taxon>Gammaproteobacteria</taxon>
        <taxon>Pseudomonadales</taxon>
        <taxon>Pseudomonadaceae</taxon>
        <taxon>Pseudomonas</taxon>
    </lineage>
</organism>
<proteinExistence type="predicted"/>
<comment type="caution">
    <text evidence="1">The sequence shown here is derived from an EMBL/GenBank/DDBJ whole genome shotgun (WGS) entry which is preliminary data.</text>
</comment>
<sequence length="90" mass="9645">MPLKPGTLDDFGASMAEAIEAQLHDGLLADGLPGLPNEPASDVRDRRRLFVAIARGVVKYLRDNQASIVIHYTDGAVTRTTTPKISTTGI</sequence>